<proteinExistence type="predicted"/>
<dbReference type="RefSeq" id="WP_214056321.1">
    <property type="nucleotide sequence ID" value="NZ_CP075371.1"/>
</dbReference>
<evidence type="ECO:0008006" key="3">
    <source>
        <dbReference type="Google" id="ProtNLM"/>
    </source>
</evidence>
<sequence>MPDAARTPPWSRLRPGAPVLVRDAGVLQVGLDQPARALLADTPAVRALLARLRTGGPPPPLGPGSDPDLVIAWQRLDQALLLVPGPVGGAGADGAGTLAATAAWAGPRAAERLAARRGTLVRVLGPASLVEPVARLGQLGGLRVDPAGGTVQDDDPALVVVLHEGEARRRQHDDLQAAGLAHLPVWWRGGLPHVGPLVVPGTTACLRCLDAHDSETDPRRPLLVEQAGREPAPPHDPVLLALAVAWTVREAQRWVEGATPTSWSATVRLGPDGPPLVTPWARHPYCGCAWDAPAA</sequence>
<dbReference type="Proteomes" id="UP000679307">
    <property type="component" value="Chromosome"/>
</dbReference>
<protein>
    <recommendedName>
        <fullName evidence="3">TOMM leader peptide-binding protein</fullName>
    </recommendedName>
</protein>
<evidence type="ECO:0000313" key="1">
    <source>
        <dbReference type="EMBL" id="QVT80843.1"/>
    </source>
</evidence>
<evidence type="ECO:0000313" key="2">
    <source>
        <dbReference type="Proteomes" id="UP000679307"/>
    </source>
</evidence>
<name>A0ABX8ENZ9_9ACTN</name>
<dbReference type="Gene3D" id="3.40.50.720">
    <property type="entry name" value="NAD(P)-binding Rossmann-like Domain"/>
    <property type="match status" value="1"/>
</dbReference>
<accession>A0ABX8ENZ9</accession>
<dbReference type="EMBL" id="CP075371">
    <property type="protein sequence ID" value="QVT80843.1"/>
    <property type="molecule type" value="Genomic_DNA"/>
</dbReference>
<organism evidence="1 2">
    <name type="scientific">Nocardioides aquaticus</name>
    <dbReference type="NCBI Taxonomy" id="160826"/>
    <lineage>
        <taxon>Bacteria</taxon>
        <taxon>Bacillati</taxon>
        <taxon>Actinomycetota</taxon>
        <taxon>Actinomycetes</taxon>
        <taxon>Propionibacteriales</taxon>
        <taxon>Nocardioidaceae</taxon>
        <taxon>Nocardioides</taxon>
    </lineage>
</organism>
<reference evidence="1 2" key="1">
    <citation type="submission" date="2021-05" db="EMBL/GenBank/DDBJ databases">
        <title>Complete genome of Nocardioides aquaticus KCTC 9944T isolated from meromictic and hypersaline Ekho Lake, Antarctica.</title>
        <authorList>
            <person name="Hwang K."/>
            <person name="Kim K.M."/>
            <person name="Choe H."/>
        </authorList>
    </citation>
    <scope>NUCLEOTIDE SEQUENCE [LARGE SCALE GENOMIC DNA]</scope>
    <source>
        <strain evidence="1 2">KCTC 9944</strain>
    </source>
</reference>
<keyword evidence="2" id="KW-1185">Reference proteome</keyword>
<gene>
    <name evidence="1" type="ORF">ENKNEFLB_03244</name>
</gene>